<dbReference type="GO" id="GO:0046559">
    <property type="term" value="F:alpha-glucuronidase activity"/>
    <property type="evidence" value="ECO:0007669"/>
    <property type="project" value="InterPro"/>
</dbReference>
<dbReference type="FunFam" id="3.20.20.80:FF:000096">
    <property type="entry name" value="Xylan alpha-1,2-glucuronidase"/>
    <property type="match status" value="1"/>
</dbReference>
<evidence type="ECO:0000256" key="8">
    <source>
        <dbReference type="PIRNR" id="PIRNR029900"/>
    </source>
</evidence>
<evidence type="ECO:0000313" key="14">
    <source>
        <dbReference type="EMBL" id="MCR6095090.1"/>
    </source>
</evidence>
<dbReference type="InterPro" id="IPR011099">
    <property type="entry name" value="Glyco_hydro_67_C"/>
</dbReference>
<evidence type="ECO:0000256" key="10">
    <source>
        <dbReference type="RuleBase" id="RU361198"/>
    </source>
</evidence>
<dbReference type="GO" id="GO:2000886">
    <property type="term" value="P:glucuronoxylan catabolic process"/>
    <property type="evidence" value="ECO:0007669"/>
    <property type="project" value="UniProtKB-ARBA"/>
</dbReference>
<dbReference type="PIRSF" id="PIRSF029900">
    <property type="entry name" value="Alpha-glucuronds"/>
    <property type="match status" value="1"/>
</dbReference>
<gene>
    <name evidence="14" type="ORF">HXA33_00820</name>
</gene>
<dbReference type="GO" id="GO:0033939">
    <property type="term" value="F:xylan alpha-1,2-glucuronosidase activity"/>
    <property type="evidence" value="ECO:0007669"/>
    <property type="project" value="UniProtKB-EC"/>
</dbReference>
<comment type="subunit">
    <text evidence="10">Homodimer.</text>
</comment>
<evidence type="ECO:0000256" key="1">
    <source>
        <dbReference type="ARBA" id="ARBA00008833"/>
    </source>
</evidence>
<evidence type="ECO:0000256" key="3">
    <source>
        <dbReference type="ARBA" id="ARBA00022801"/>
    </source>
</evidence>
<feature type="domain" description="Alpha glucuronidase N-terminal" evidence="11">
    <location>
        <begin position="24"/>
        <end position="131"/>
    </location>
</feature>
<dbReference type="SUPFAM" id="SSF51445">
    <property type="entry name" value="(Trans)glycosidases"/>
    <property type="match status" value="1"/>
</dbReference>
<keyword evidence="3 8" id="KW-0378">Hydrolase</keyword>
<feature type="active site" description="Proton acceptor" evidence="9">
    <location>
        <position position="402"/>
    </location>
</feature>
<dbReference type="RefSeq" id="WP_257819748.1">
    <property type="nucleotide sequence ID" value="NZ_JABXYM010000001.1"/>
</dbReference>
<protein>
    <recommendedName>
        <fullName evidence="10">Xylan alpha-1,2-glucuronidase</fullName>
        <ecNumber evidence="10">3.2.1.131</ecNumber>
    </recommendedName>
</protein>
<dbReference type="Pfam" id="PF07488">
    <property type="entry name" value="Glyco_hydro_67M"/>
    <property type="match status" value="1"/>
</dbReference>
<organism evidence="14 15">
    <name type="scientific">Salipaludibacillus agaradhaerens</name>
    <name type="common">Bacillus agaradhaerens</name>
    <dbReference type="NCBI Taxonomy" id="76935"/>
    <lineage>
        <taxon>Bacteria</taxon>
        <taxon>Bacillati</taxon>
        <taxon>Bacillota</taxon>
        <taxon>Bacilli</taxon>
        <taxon>Bacillales</taxon>
        <taxon>Bacillaceae</taxon>
    </lineage>
</organism>
<proteinExistence type="inferred from homology"/>
<feature type="active site" description="Proton donor" evidence="9">
    <location>
        <position position="295"/>
    </location>
</feature>
<accession>A0A9Q4AYX3</accession>
<feature type="active site" description="Proton acceptor" evidence="9">
    <location>
        <position position="374"/>
    </location>
</feature>
<comment type="caution">
    <text evidence="14">The sequence shown here is derived from an EMBL/GenBank/DDBJ whole genome shotgun (WGS) entry which is preliminary data.</text>
</comment>
<keyword evidence="5 8" id="KW-0326">Glycosidase</keyword>
<keyword evidence="6 10" id="KW-0624">Polysaccharide degradation</keyword>
<dbReference type="EC" id="3.2.1.131" evidence="10"/>
<evidence type="ECO:0000256" key="2">
    <source>
        <dbReference type="ARBA" id="ARBA00022651"/>
    </source>
</evidence>
<keyword evidence="15" id="KW-1185">Reference proteome</keyword>
<keyword evidence="2 8" id="KW-0858">Xylan degradation</keyword>
<dbReference type="SUPFAM" id="SSF55545">
    <property type="entry name" value="beta-N-acetylhexosaminidase-like domain"/>
    <property type="match status" value="1"/>
</dbReference>
<dbReference type="PANTHER" id="PTHR39207">
    <property type="entry name" value="ALPHA-GLUCURONIDASE A"/>
    <property type="match status" value="1"/>
</dbReference>
<dbReference type="InterPro" id="IPR011100">
    <property type="entry name" value="Glyco_hydro_67_cat"/>
</dbReference>
<reference evidence="14" key="1">
    <citation type="submission" date="2020-06" db="EMBL/GenBank/DDBJ databases">
        <title>Insight into the genomes of haloalkaliphilic bacilli from Kenyan soda lakes.</title>
        <authorList>
            <person name="Mwirichia R."/>
            <person name="Villamizar G.C."/>
            <person name="Poehlein A."/>
            <person name="Mugweru J."/>
            <person name="Kipnyargis A."/>
            <person name="Kiplimo D."/>
            <person name="Orwa P."/>
            <person name="Daniel R."/>
        </authorList>
    </citation>
    <scope>NUCLEOTIDE SEQUENCE</scope>
    <source>
        <strain evidence="14">B1096_S55</strain>
    </source>
</reference>
<dbReference type="AlphaFoldDB" id="A0A9Q4AYX3"/>
<evidence type="ECO:0000313" key="15">
    <source>
        <dbReference type="Proteomes" id="UP001057753"/>
    </source>
</evidence>
<dbReference type="Gene3D" id="3.90.1330.10">
    <property type="entry name" value="Alpha-glucuronidase, C-terminal domain"/>
    <property type="match status" value="1"/>
</dbReference>
<dbReference type="Pfam" id="PF03648">
    <property type="entry name" value="Glyco_hydro_67N"/>
    <property type="match status" value="1"/>
</dbReference>
<evidence type="ECO:0000259" key="13">
    <source>
        <dbReference type="Pfam" id="PF07488"/>
    </source>
</evidence>
<evidence type="ECO:0000256" key="7">
    <source>
        <dbReference type="ARBA" id="ARBA00052795"/>
    </source>
</evidence>
<evidence type="ECO:0000256" key="6">
    <source>
        <dbReference type="ARBA" id="ARBA00023326"/>
    </source>
</evidence>
<sequence>MTQGQYHLTTNYPFENDQVTSYKAWLQYSKSEGKYAKTVTPFLKTISSSCDASPVLWSAIEELNQSITQMFDFSPFISFEVMSGKGVVLQLCSESETRLQDEGYMMYTEPNGQLIISGKTETGILYGTFHLLRLLQMGKPIDKLNIIENPANSLRLLNHWDNIDGSIERGYAGKSIFFENDQFSQNYGRLKDYARMLASIGVNGIAINNVNVHQLETKLITPEYLTGVEKIAAIFRAYGVKTFLSINFASPIELGGLKTADPLDEEVKRFWEHAIKTIYTHIPDFGGVVVKADSENRPGPFTYGRSQAEGANMLAEIVAPYGGLVIWRCFVYNCHQDWRDRTTDRAKAAYDHFMPLDGDFHENVVLQIKNGPMDFQVREPVSPLLGGLKETNQVIEFQITQEYLGQQIHLVYLVPQWKEVLEFETYAKGSGSTVKKIVSGELYDRKNNGAAAVVNVGDDYNWTGHTLAQSNLYGYGRLMWSPEMTAEDISNEWITCTFGADPLVLSTIKGMLLNSWTTYENYTSPLGVGWMVNPGHHYGPNVDGYEYQAWGTYHFADWKGLGVNRTMATGTGFSGQYYQKNAEKYESLTDCPEELLLFFHYVPYSYVLSSGKTVIQHIYDTHFAGVEQVEQYRQQWKQLQGRIDKKRFDDVATKLDIQFEHAKEWRDIVNTYFYRKSGIDDQHNRPIY</sequence>
<comment type="similarity">
    <text evidence="1 8 10">Belongs to the glycosyl hydrolase 67 family.</text>
</comment>
<dbReference type="Pfam" id="PF07477">
    <property type="entry name" value="Glyco_hydro_67C"/>
    <property type="match status" value="1"/>
</dbReference>
<keyword evidence="4 10" id="KW-0119">Carbohydrate metabolism</keyword>
<evidence type="ECO:0000259" key="12">
    <source>
        <dbReference type="Pfam" id="PF07477"/>
    </source>
</evidence>
<dbReference type="GO" id="GO:0005576">
    <property type="term" value="C:extracellular region"/>
    <property type="evidence" value="ECO:0007669"/>
    <property type="project" value="InterPro"/>
</dbReference>
<dbReference type="InterPro" id="IPR017853">
    <property type="entry name" value="GH"/>
</dbReference>
<comment type="catalytic activity">
    <reaction evidence="7 10">
        <text>Hydrolysis of (1-&gt;2)-alpha-D-(4-O-methyl)glucuronosyl links in the main chain of hardwood xylans.</text>
        <dbReference type="EC" id="3.2.1.131"/>
    </reaction>
</comment>
<dbReference type="EMBL" id="JABXYM010000001">
    <property type="protein sequence ID" value="MCR6095090.1"/>
    <property type="molecule type" value="Genomic_DNA"/>
</dbReference>
<evidence type="ECO:0000259" key="11">
    <source>
        <dbReference type="Pfam" id="PF03648"/>
    </source>
</evidence>
<dbReference type="InterPro" id="IPR011395">
    <property type="entry name" value="Glyco_hydro_67_aGlcAse"/>
</dbReference>
<name>A0A9Q4AYX3_SALAG</name>
<evidence type="ECO:0000256" key="4">
    <source>
        <dbReference type="ARBA" id="ARBA00023277"/>
    </source>
</evidence>
<feature type="domain" description="Glycosyl hydrolase family 67 C-terminal" evidence="12">
    <location>
        <begin position="463"/>
        <end position="685"/>
    </location>
</feature>
<dbReference type="Gene3D" id="3.30.379.10">
    <property type="entry name" value="Chitobiase/beta-hexosaminidase domain 2-like"/>
    <property type="match status" value="1"/>
</dbReference>
<dbReference type="InterPro" id="IPR029018">
    <property type="entry name" value="Hex-like_dom2"/>
</dbReference>
<dbReference type="InterPro" id="IPR005154">
    <property type="entry name" value="Glyco_hydro_67_aGlcAse_N"/>
</dbReference>
<dbReference type="PANTHER" id="PTHR39207:SF1">
    <property type="entry name" value="ALPHA-GLUCURONIDASE A"/>
    <property type="match status" value="1"/>
</dbReference>
<dbReference type="Proteomes" id="UP001057753">
    <property type="component" value="Unassembled WGS sequence"/>
</dbReference>
<dbReference type="InterPro" id="IPR037054">
    <property type="entry name" value="A-glucoronidase_C_sf"/>
</dbReference>
<evidence type="ECO:0000256" key="5">
    <source>
        <dbReference type="ARBA" id="ARBA00023295"/>
    </source>
</evidence>
<dbReference type="Gene3D" id="3.20.20.80">
    <property type="entry name" value="Glycosidases"/>
    <property type="match status" value="1"/>
</dbReference>
<evidence type="ECO:0000256" key="9">
    <source>
        <dbReference type="PIRSR" id="PIRSR029900-1"/>
    </source>
</evidence>
<feature type="domain" description="Glycosyl hydrolase family 67 catalytic" evidence="13">
    <location>
        <begin position="135"/>
        <end position="462"/>
    </location>
</feature>